<accession>A0A5Q2N2N3</accession>
<dbReference type="SUPFAM" id="SSF50447">
    <property type="entry name" value="Translation proteins"/>
    <property type="match status" value="1"/>
</dbReference>
<protein>
    <recommendedName>
        <fullName evidence="5">Ribosome maturation factor RimM</fullName>
    </recommendedName>
</protein>
<dbReference type="InterPro" id="IPR036976">
    <property type="entry name" value="RimM_N_sf"/>
</dbReference>
<evidence type="ECO:0000256" key="3">
    <source>
        <dbReference type="ARBA" id="ARBA00022552"/>
    </source>
</evidence>
<keyword evidence="3 5" id="KW-0698">rRNA processing</keyword>
<name>A0A5Q2N2N3_9FIRM</name>
<dbReference type="PANTHER" id="PTHR33692">
    <property type="entry name" value="RIBOSOME MATURATION FACTOR RIMM"/>
    <property type="match status" value="1"/>
</dbReference>
<evidence type="ECO:0000256" key="5">
    <source>
        <dbReference type="HAMAP-Rule" id="MF_00014"/>
    </source>
</evidence>
<keyword evidence="4 5" id="KW-0143">Chaperone</keyword>
<dbReference type="EMBL" id="CP045875">
    <property type="protein sequence ID" value="QGG48133.1"/>
    <property type="molecule type" value="Genomic_DNA"/>
</dbReference>
<keyword evidence="9" id="KW-1185">Reference proteome</keyword>
<dbReference type="InterPro" id="IPR056792">
    <property type="entry name" value="PRC_RimM"/>
</dbReference>
<feature type="domain" description="Ribosome maturation factor RimM PRC barrel" evidence="7">
    <location>
        <begin position="102"/>
        <end position="170"/>
    </location>
</feature>
<dbReference type="InterPro" id="IPR011033">
    <property type="entry name" value="PRC_barrel-like_sf"/>
</dbReference>
<evidence type="ECO:0000313" key="9">
    <source>
        <dbReference type="Proteomes" id="UP000366051"/>
    </source>
</evidence>
<dbReference type="InterPro" id="IPR002676">
    <property type="entry name" value="RimM_N"/>
</dbReference>
<dbReference type="KEGG" id="hcv:FTV88_2035"/>
<evidence type="ECO:0000259" key="6">
    <source>
        <dbReference type="Pfam" id="PF01782"/>
    </source>
</evidence>
<dbReference type="InterPro" id="IPR011961">
    <property type="entry name" value="RimM"/>
</dbReference>
<dbReference type="GO" id="GO:0042274">
    <property type="term" value="P:ribosomal small subunit biogenesis"/>
    <property type="evidence" value="ECO:0007669"/>
    <property type="project" value="UniProtKB-UniRule"/>
</dbReference>
<evidence type="ECO:0000256" key="1">
    <source>
        <dbReference type="ARBA" id="ARBA00022490"/>
    </source>
</evidence>
<dbReference type="Proteomes" id="UP000366051">
    <property type="component" value="Chromosome"/>
</dbReference>
<dbReference type="GO" id="GO:0006364">
    <property type="term" value="P:rRNA processing"/>
    <property type="evidence" value="ECO:0007669"/>
    <property type="project" value="UniProtKB-UniRule"/>
</dbReference>
<dbReference type="NCBIfam" id="TIGR02273">
    <property type="entry name" value="16S_RimM"/>
    <property type="match status" value="1"/>
</dbReference>
<keyword evidence="2 5" id="KW-0690">Ribosome biogenesis</keyword>
<evidence type="ECO:0000313" key="8">
    <source>
        <dbReference type="EMBL" id="QGG48133.1"/>
    </source>
</evidence>
<dbReference type="GO" id="GO:0005840">
    <property type="term" value="C:ribosome"/>
    <property type="evidence" value="ECO:0007669"/>
    <property type="project" value="InterPro"/>
</dbReference>
<comment type="similarity">
    <text evidence="5">Belongs to the RimM family.</text>
</comment>
<dbReference type="Pfam" id="PF01782">
    <property type="entry name" value="RimM"/>
    <property type="match status" value="1"/>
</dbReference>
<dbReference type="PANTHER" id="PTHR33692:SF1">
    <property type="entry name" value="RIBOSOME MATURATION FACTOR RIMM"/>
    <property type="match status" value="1"/>
</dbReference>
<keyword evidence="1 5" id="KW-0963">Cytoplasm</keyword>
<dbReference type="Gene3D" id="2.30.30.240">
    <property type="entry name" value="PRC-barrel domain"/>
    <property type="match status" value="1"/>
</dbReference>
<dbReference type="GO" id="GO:0043022">
    <property type="term" value="F:ribosome binding"/>
    <property type="evidence" value="ECO:0007669"/>
    <property type="project" value="InterPro"/>
</dbReference>
<dbReference type="OrthoDB" id="9810331at2"/>
<dbReference type="Pfam" id="PF24986">
    <property type="entry name" value="PRC_RimM"/>
    <property type="match status" value="1"/>
</dbReference>
<dbReference type="InterPro" id="IPR009000">
    <property type="entry name" value="Transl_B-barrel_sf"/>
</dbReference>
<feature type="domain" description="RimM N-terminal" evidence="6">
    <location>
        <begin position="7"/>
        <end position="89"/>
    </location>
</feature>
<dbReference type="AlphaFoldDB" id="A0A5Q2N2N3"/>
<dbReference type="GO" id="GO:0005737">
    <property type="term" value="C:cytoplasm"/>
    <property type="evidence" value="ECO:0007669"/>
    <property type="project" value="UniProtKB-SubCell"/>
</dbReference>
<evidence type="ECO:0000256" key="2">
    <source>
        <dbReference type="ARBA" id="ARBA00022517"/>
    </source>
</evidence>
<comment type="subunit">
    <text evidence="5">Binds ribosomal protein uS19.</text>
</comment>
<sequence>MRKNVRVGQIVNTQGIKGQVRVWPLTDSIERFKKIKKVYLENKIAHLPEVLTITASSEHKKMVVLNFQEIMDMNDAEKLKGAYLTIPVEEVPAQEEDTYYHFQLEGLSVVTEEGQVLGILSEIIETGSNDVYVIRPEEGQKEVLLPALKSVVLQVDLDQGTMVVRLPEGLLE</sequence>
<gene>
    <name evidence="5 8" type="primary">rimM</name>
    <name evidence="8" type="ORF">FTV88_2035</name>
</gene>
<evidence type="ECO:0000259" key="7">
    <source>
        <dbReference type="Pfam" id="PF24986"/>
    </source>
</evidence>
<dbReference type="Gene3D" id="2.40.30.60">
    <property type="entry name" value="RimM"/>
    <property type="match status" value="1"/>
</dbReference>
<proteinExistence type="inferred from homology"/>
<dbReference type="SUPFAM" id="SSF50346">
    <property type="entry name" value="PRC-barrel domain"/>
    <property type="match status" value="1"/>
</dbReference>
<comment type="function">
    <text evidence="5">An accessory protein needed during the final step in the assembly of 30S ribosomal subunit, possibly for assembly of the head region. Essential for efficient processing of 16S rRNA. May be needed both before and after RbfA during the maturation of 16S rRNA. It has affinity for free ribosomal 30S subunits but not for 70S ribosomes.</text>
</comment>
<dbReference type="HAMAP" id="MF_00014">
    <property type="entry name" value="Ribosome_mat_RimM"/>
    <property type="match status" value="1"/>
</dbReference>
<evidence type="ECO:0000256" key="4">
    <source>
        <dbReference type="ARBA" id="ARBA00023186"/>
    </source>
</evidence>
<comment type="domain">
    <text evidence="5">The PRC barrel domain binds ribosomal protein uS19.</text>
</comment>
<comment type="subcellular location">
    <subcellularLocation>
        <location evidence="5">Cytoplasm</location>
    </subcellularLocation>
</comment>
<reference evidence="9" key="1">
    <citation type="submission" date="2019-11" db="EMBL/GenBank/DDBJ databases">
        <title>Genome sequence of Heliorestis convoluta strain HH, an alkaliphilic and minimalistic phototrophic bacterium from a soda lake in Egypt.</title>
        <authorList>
            <person name="Dewey E.D."/>
            <person name="Stokes L.M."/>
            <person name="Burchell B.M."/>
            <person name="Shaffer K.N."/>
            <person name="Huntington A.M."/>
            <person name="Baker J.M."/>
            <person name="Nadendla S."/>
            <person name="Giglio M.G."/>
            <person name="Touchman J.W."/>
            <person name="Blankenship R.E."/>
            <person name="Madigan M.T."/>
            <person name="Sattley W.M."/>
        </authorList>
    </citation>
    <scope>NUCLEOTIDE SEQUENCE [LARGE SCALE GENOMIC DNA]</scope>
    <source>
        <strain evidence="9">HH</strain>
    </source>
</reference>
<dbReference type="RefSeq" id="WP_153725383.1">
    <property type="nucleotide sequence ID" value="NZ_CP045875.1"/>
</dbReference>
<organism evidence="8 9">
    <name type="scientific">Heliorestis convoluta</name>
    <dbReference type="NCBI Taxonomy" id="356322"/>
    <lineage>
        <taxon>Bacteria</taxon>
        <taxon>Bacillati</taxon>
        <taxon>Bacillota</taxon>
        <taxon>Clostridia</taxon>
        <taxon>Eubacteriales</taxon>
        <taxon>Heliobacteriaceae</taxon>
        <taxon>Heliorestis</taxon>
    </lineage>
</organism>